<feature type="region of interest" description="Disordered" evidence="1">
    <location>
        <begin position="1"/>
        <end position="40"/>
    </location>
</feature>
<sequence>MATSASAAPKAMGQPATHTAPAFQGELSPVTPRRLRTHDLRRREEERLRRQRRRNLWFATYGIDLDTRNIHGVGVA</sequence>
<evidence type="ECO:0000313" key="3">
    <source>
        <dbReference type="Proteomes" id="UP000660554"/>
    </source>
</evidence>
<reference evidence="3" key="1">
    <citation type="submission" date="2020-09" db="EMBL/GenBank/DDBJ databases">
        <title>Whole genome shotgun sequence of Streptomyces cinnamonensis NBRC 15873.</title>
        <authorList>
            <person name="Komaki H."/>
            <person name="Tamura T."/>
        </authorList>
    </citation>
    <scope>NUCLEOTIDE SEQUENCE [LARGE SCALE GENOMIC DNA]</scope>
    <source>
        <strain evidence="3">NBRC 15873</strain>
    </source>
</reference>
<accession>A0ABQ3NCZ8</accession>
<evidence type="ECO:0000313" key="2">
    <source>
        <dbReference type="EMBL" id="GHI10667.1"/>
    </source>
</evidence>
<comment type="caution">
    <text evidence="2">The sequence shown here is derived from an EMBL/GenBank/DDBJ whole genome shotgun (WGS) entry which is preliminary data.</text>
</comment>
<protein>
    <submittedName>
        <fullName evidence="2">Uncharacterized protein</fullName>
    </submittedName>
</protein>
<gene>
    <name evidence="2" type="ORF">Scinn_01300</name>
</gene>
<keyword evidence="3" id="KW-1185">Reference proteome</keyword>
<organism evidence="2 3">
    <name type="scientific">Streptomyces virginiae</name>
    <name type="common">Streptomyces cinnamonensis</name>
    <dbReference type="NCBI Taxonomy" id="1961"/>
    <lineage>
        <taxon>Bacteria</taxon>
        <taxon>Bacillati</taxon>
        <taxon>Actinomycetota</taxon>
        <taxon>Actinomycetes</taxon>
        <taxon>Kitasatosporales</taxon>
        <taxon>Streptomycetaceae</taxon>
        <taxon>Streptomyces</taxon>
    </lineage>
</organism>
<dbReference type="EMBL" id="BNDV01000002">
    <property type="protein sequence ID" value="GHI10667.1"/>
    <property type="molecule type" value="Genomic_DNA"/>
</dbReference>
<proteinExistence type="predicted"/>
<dbReference type="Proteomes" id="UP000660554">
    <property type="component" value="Unassembled WGS sequence"/>
</dbReference>
<name>A0ABQ3NCZ8_STRVG</name>
<evidence type="ECO:0000256" key="1">
    <source>
        <dbReference type="SAM" id="MobiDB-lite"/>
    </source>
</evidence>